<organism evidence="9 10">
    <name type="scientific">Williamsia marianensis</name>
    <dbReference type="NCBI Taxonomy" id="85044"/>
    <lineage>
        <taxon>Bacteria</taxon>
        <taxon>Bacillati</taxon>
        <taxon>Actinomycetota</taxon>
        <taxon>Actinomycetes</taxon>
        <taxon>Mycobacteriales</taxon>
        <taxon>Nocardiaceae</taxon>
        <taxon>Williamsia</taxon>
    </lineage>
</organism>
<keyword evidence="2 7" id="KW-0812">Transmembrane</keyword>
<evidence type="ECO:0000256" key="7">
    <source>
        <dbReference type="SAM" id="Phobius"/>
    </source>
</evidence>
<reference evidence="9 10" key="1">
    <citation type="submission" date="2017-10" db="EMBL/GenBank/DDBJ databases">
        <title>The draft genome sequence of Williamsia sp. BULT 1.1 isolated from the semi-arid grassland soils from South Africa.</title>
        <authorList>
            <person name="Kabwe M.H."/>
            <person name="Govender N."/>
            <person name="Mutseka Lunga P."/>
            <person name="Vikram S."/>
            <person name="Makhalanyane T.P."/>
        </authorList>
    </citation>
    <scope>NUCLEOTIDE SEQUENCE [LARGE SCALE GENOMIC DNA]</scope>
    <source>
        <strain evidence="9 10">BULT 1.1</strain>
    </source>
</reference>
<accession>A0A2G3PKS7</accession>
<comment type="caution">
    <text evidence="9">The sequence shown here is derived from an EMBL/GenBank/DDBJ whole genome shotgun (WGS) entry which is preliminary data.</text>
</comment>
<dbReference type="PANTHER" id="PTHR21016">
    <property type="entry name" value="BETA-AMYLOID BINDING PROTEIN-RELATED"/>
    <property type="match status" value="1"/>
</dbReference>
<dbReference type="InterPro" id="IPR050932">
    <property type="entry name" value="TM2D1-3-like"/>
</dbReference>
<evidence type="ECO:0000313" key="9">
    <source>
        <dbReference type="EMBL" id="PHV66343.1"/>
    </source>
</evidence>
<protein>
    <recommendedName>
        <fullName evidence="8">TM2 domain-containing protein</fullName>
    </recommendedName>
</protein>
<dbReference type="Pfam" id="PF05154">
    <property type="entry name" value="TM2"/>
    <property type="match status" value="1"/>
</dbReference>
<keyword evidence="3" id="KW-0732">Signal</keyword>
<feature type="domain" description="TM2" evidence="8">
    <location>
        <begin position="40"/>
        <end position="88"/>
    </location>
</feature>
<dbReference type="GO" id="GO:0016020">
    <property type="term" value="C:membrane"/>
    <property type="evidence" value="ECO:0007669"/>
    <property type="project" value="UniProtKB-SubCell"/>
</dbReference>
<keyword evidence="6" id="KW-0325">Glycoprotein</keyword>
<feature type="transmembrane region" description="Helical" evidence="7">
    <location>
        <begin position="43"/>
        <end position="63"/>
    </location>
</feature>
<sequence length="104" mass="11255">MGYQDLAGLVRSGQIKPETQVRTQSSSWFPVSQVPGLFSDKEWLTALLISVFVGGLGIDRFYLGYTGLGIAKLLTCGGLGIWTLIDIVLIAMRKLPDSNGVPLK</sequence>
<keyword evidence="4 7" id="KW-1133">Transmembrane helix</keyword>
<evidence type="ECO:0000256" key="6">
    <source>
        <dbReference type="ARBA" id="ARBA00023180"/>
    </source>
</evidence>
<evidence type="ECO:0000256" key="2">
    <source>
        <dbReference type="ARBA" id="ARBA00022692"/>
    </source>
</evidence>
<keyword evidence="5 7" id="KW-0472">Membrane</keyword>
<evidence type="ECO:0000256" key="5">
    <source>
        <dbReference type="ARBA" id="ARBA00023136"/>
    </source>
</evidence>
<evidence type="ECO:0000313" key="10">
    <source>
        <dbReference type="Proteomes" id="UP000225108"/>
    </source>
</evidence>
<dbReference type="Proteomes" id="UP000225108">
    <property type="component" value="Unassembled WGS sequence"/>
</dbReference>
<dbReference type="InterPro" id="IPR007829">
    <property type="entry name" value="TM2"/>
</dbReference>
<feature type="transmembrane region" description="Helical" evidence="7">
    <location>
        <begin position="70"/>
        <end position="92"/>
    </location>
</feature>
<dbReference type="EMBL" id="PEBD01000010">
    <property type="protein sequence ID" value="PHV66343.1"/>
    <property type="molecule type" value="Genomic_DNA"/>
</dbReference>
<evidence type="ECO:0000256" key="4">
    <source>
        <dbReference type="ARBA" id="ARBA00022989"/>
    </source>
</evidence>
<comment type="subcellular location">
    <subcellularLocation>
        <location evidence="1">Membrane</location>
        <topology evidence="1">Multi-pass membrane protein</topology>
    </subcellularLocation>
</comment>
<evidence type="ECO:0000256" key="1">
    <source>
        <dbReference type="ARBA" id="ARBA00004141"/>
    </source>
</evidence>
<dbReference type="AlphaFoldDB" id="A0A2G3PKS7"/>
<dbReference type="PANTHER" id="PTHR21016:SF7">
    <property type="entry name" value="TM2 DOMAIN-CONTAINING PROTEIN 3"/>
    <property type="match status" value="1"/>
</dbReference>
<evidence type="ECO:0000259" key="8">
    <source>
        <dbReference type="Pfam" id="PF05154"/>
    </source>
</evidence>
<proteinExistence type="predicted"/>
<name>A0A2G3PKS7_WILMA</name>
<gene>
    <name evidence="9" type="ORF">CSW57_18550</name>
</gene>
<evidence type="ECO:0000256" key="3">
    <source>
        <dbReference type="ARBA" id="ARBA00022729"/>
    </source>
</evidence>